<dbReference type="Pfam" id="PF00060">
    <property type="entry name" value="Lig_chan"/>
    <property type="match status" value="1"/>
</dbReference>
<dbReference type="RefSeq" id="XP_024937303.1">
    <property type="nucleotide sequence ID" value="XM_025081535.1"/>
</dbReference>
<proteinExistence type="inferred from homology"/>
<evidence type="ECO:0000256" key="7">
    <source>
        <dbReference type="ARBA" id="ARBA00023170"/>
    </source>
</evidence>
<feature type="domain" description="Ionotropic glutamate receptor C-terminal" evidence="10">
    <location>
        <begin position="326"/>
        <end position="549"/>
    </location>
</feature>
<comment type="similarity">
    <text evidence="2">Belongs to the glutamate-gated ion channel (TC 1.A.10.1) family.</text>
</comment>
<protein>
    <submittedName>
        <fullName evidence="13">Uncharacterized protein LOC107264218</fullName>
    </submittedName>
</protein>
<evidence type="ECO:0000256" key="5">
    <source>
        <dbReference type="ARBA" id="ARBA00022989"/>
    </source>
</evidence>
<dbReference type="Proteomes" id="UP000694920">
    <property type="component" value="Unplaced"/>
</dbReference>
<evidence type="ECO:0000313" key="13">
    <source>
        <dbReference type="RefSeq" id="XP_024937303.1"/>
    </source>
</evidence>
<feature type="transmembrane region" description="Helical" evidence="9">
    <location>
        <begin position="385"/>
        <end position="405"/>
    </location>
</feature>
<sequence>MHPASVIVSVFIRLLNISQSVQNDFRGLASQKLCLNESTDILEKINLREEIKKCLLHFQRDKLIDMNINASFMYPILLRDNFLRAGEYNFVFMDTFNFSDDISHYDGNKRDKFFSIQIRRYHPKDIFKVANDTLNYFWTEWITSVVVFICCNSNNEVVLYSYAPFTPRVCKSVEIYELSDWTNEEMCFPDKYKNFHQCPIRVLHMNITIPMHLYGTIEEISETMISQYMATVLRLLSDALNFRIDWVMTEYSKVGSILKNGTATLRMALLINRSVDISDVQSRFSIYETSVLERTSLYFTGDYNFVMKNFVESFNWKNFIYPFSTIMWFSIILSWILTGFIVTIYKRVTPVPRSTYSLLNLWSMFLGISSVKMNNNSFKLQVSIWLVYSLIITNAYQGILVGFLTTPRKYNLIYSLEELLESGMPFGVVSNNETMEKIRSILNGEEFAITKSRDSTEYMNTHNPDTKQLHIIPEPIVHYTLQYQLPKGSPWFSNINLVVSQLFECGITEKIRRNVYGDSKFKNIRSNNSPVVLKIDHMFPVFVLYIIGILFAIVVFIVEIALF</sequence>
<reference evidence="13" key="1">
    <citation type="submission" date="2025-08" db="UniProtKB">
        <authorList>
            <consortium name="RefSeq"/>
        </authorList>
    </citation>
    <scope>IDENTIFICATION</scope>
</reference>
<dbReference type="GO" id="GO:0015276">
    <property type="term" value="F:ligand-gated monoatomic ion channel activity"/>
    <property type="evidence" value="ECO:0007669"/>
    <property type="project" value="InterPro"/>
</dbReference>
<dbReference type="PANTHER" id="PTHR42643:SF30">
    <property type="entry name" value="IONOTROPIC RECEPTOR 40A-RELATED"/>
    <property type="match status" value="1"/>
</dbReference>
<keyword evidence="12" id="KW-1185">Reference proteome</keyword>
<dbReference type="SUPFAM" id="SSF53850">
    <property type="entry name" value="Periplasmic binding protein-like II"/>
    <property type="match status" value="1"/>
</dbReference>
<dbReference type="InterPro" id="IPR052192">
    <property type="entry name" value="Insect_Ionotropic_Sensory_Rcpt"/>
</dbReference>
<evidence type="ECO:0000256" key="6">
    <source>
        <dbReference type="ARBA" id="ARBA00023136"/>
    </source>
</evidence>
<evidence type="ECO:0000256" key="4">
    <source>
        <dbReference type="ARBA" id="ARBA00022692"/>
    </source>
</evidence>
<evidence type="ECO:0000256" key="1">
    <source>
        <dbReference type="ARBA" id="ARBA00004651"/>
    </source>
</evidence>
<dbReference type="GO" id="GO:0005886">
    <property type="term" value="C:plasma membrane"/>
    <property type="evidence" value="ECO:0007669"/>
    <property type="project" value="UniProtKB-SubCell"/>
</dbReference>
<gene>
    <name evidence="13" type="primary">LOC107264218</name>
</gene>
<dbReference type="Gene3D" id="1.10.287.70">
    <property type="match status" value="1"/>
</dbReference>
<dbReference type="AlphaFoldDB" id="A0AAJ7RAK8"/>
<feature type="domain" description="Putative ionotropic receptor ligand binding" evidence="11">
    <location>
        <begin position="87"/>
        <end position="193"/>
    </location>
</feature>
<feature type="transmembrane region" description="Helical" evidence="9">
    <location>
        <begin position="319"/>
        <end position="344"/>
    </location>
</feature>
<keyword evidence="7" id="KW-0675">Receptor</keyword>
<evidence type="ECO:0000259" key="10">
    <source>
        <dbReference type="Pfam" id="PF00060"/>
    </source>
</evidence>
<evidence type="ECO:0000256" key="3">
    <source>
        <dbReference type="ARBA" id="ARBA00022475"/>
    </source>
</evidence>
<keyword evidence="6 9" id="KW-0472">Membrane</keyword>
<dbReference type="InterPro" id="IPR001320">
    <property type="entry name" value="Iontro_rcpt_C"/>
</dbReference>
<dbReference type="Pfam" id="PF24061">
    <property type="entry name" value="LBD_receptor"/>
    <property type="match status" value="1"/>
</dbReference>
<dbReference type="GO" id="GO:0050906">
    <property type="term" value="P:detection of stimulus involved in sensory perception"/>
    <property type="evidence" value="ECO:0007669"/>
    <property type="project" value="UniProtKB-ARBA"/>
</dbReference>
<comment type="subcellular location">
    <subcellularLocation>
        <location evidence="1">Cell membrane</location>
        <topology evidence="1">Multi-pass membrane protein</topology>
    </subcellularLocation>
</comment>
<organism evidence="12 13">
    <name type="scientific">Cephus cinctus</name>
    <name type="common">Wheat stem sawfly</name>
    <dbReference type="NCBI Taxonomy" id="211228"/>
    <lineage>
        <taxon>Eukaryota</taxon>
        <taxon>Metazoa</taxon>
        <taxon>Ecdysozoa</taxon>
        <taxon>Arthropoda</taxon>
        <taxon>Hexapoda</taxon>
        <taxon>Insecta</taxon>
        <taxon>Pterygota</taxon>
        <taxon>Neoptera</taxon>
        <taxon>Endopterygota</taxon>
        <taxon>Hymenoptera</taxon>
        <taxon>Cephoidea</taxon>
        <taxon>Cephidae</taxon>
        <taxon>Cephus</taxon>
    </lineage>
</organism>
<name>A0AAJ7RAK8_CEPCN</name>
<evidence type="ECO:0000256" key="2">
    <source>
        <dbReference type="ARBA" id="ARBA00008685"/>
    </source>
</evidence>
<dbReference type="GeneID" id="107264218"/>
<dbReference type="KEGG" id="ccin:107264218"/>
<keyword evidence="8" id="KW-0325">Glycoprotein</keyword>
<feature type="transmembrane region" description="Helical" evidence="9">
    <location>
        <begin position="356"/>
        <end position="373"/>
    </location>
</feature>
<evidence type="ECO:0000313" key="12">
    <source>
        <dbReference type="Proteomes" id="UP000694920"/>
    </source>
</evidence>
<keyword evidence="4 9" id="KW-0812">Transmembrane</keyword>
<evidence type="ECO:0000256" key="8">
    <source>
        <dbReference type="ARBA" id="ARBA00023180"/>
    </source>
</evidence>
<evidence type="ECO:0000256" key="9">
    <source>
        <dbReference type="SAM" id="Phobius"/>
    </source>
</evidence>
<accession>A0AAJ7RAK8</accession>
<dbReference type="InterPro" id="IPR056198">
    <property type="entry name" value="LBD_receptor"/>
</dbReference>
<evidence type="ECO:0000259" key="11">
    <source>
        <dbReference type="Pfam" id="PF24061"/>
    </source>
</evidence>
<keyword evidence="3" id="KW-1003">Cell membrane</keyword>
<dbReference type="PANTHER" id="PTHR42643">
    <property type="entry name" value="IONOTROPIC RECEPTOR 20A-RELATED"/>
    <property type="match status" value="1"/>
</dbReference>
<feature type="transmembrane region" description="Helical" evidence="9">
    <location>
        <begin position="542"/>
        <end position="562"/>
    </location>
</feature>
<keyword evidence="5 9" id="KW-1133">Transmembrane helix</keyword>